<dbReference type="InParanoid" id="A0A330L6I0"/>
<keyword evidence="3" id="KW-1185">Reference proteome</keyword>
<feature type="chain" id="PRO_5016335571" description="Lipoprotein" evidence="1">
    <location>
        <begin position="23"/>
        <end position="247"/>
    </location>
</feature>
<gene>
    <name evidence="2" type="ORF">NITLEN_30393</name>
</gene>
<feature type="signal peptide" evidence="1">
    <location>
        <begin position="1"/>
        <end position="22"/>
    </location>
</feature>
<proteinExistence type="predicted"/>
<evidence type="ECO:0000313" key="3">
    <source>
        <dbReference type="Proteomes" id="UP000248168"/>
    </source>
</evidence>
<protein>
    <recommendedName>
        <fullName evidence="4">Lipoprotein</fullName>
    </recommendedName>
</protein>
<dbReference type="AlphaFoldDB" id="A0A330L6I0"/>
<evidence type="ECO:0000313" key="2">
    <source>
        <dbReference type="EMBL" id="SPP65479.1"/>
    </source>
</evidence>
<accession>A0A330L6I0</accession>
<sequence>MKYTTPSRIVAVLILSSALSTGCTRSIEVMPSAATSPDSTPASIASIERVPLILDQVKISQNGAPQNPSTELDRRLLGSLQSLKLFSQLSLAEQGAPADNEKTLTAHVTIDDAIDSHPGEAAWKGFAIGTSMFLLAPVMDFHYDYGTRLTLEIERWDGTVKTYQAESSGTARYNLFSASPSMITELKGHVLEAGITDLMNQLVKDTTFYNASSAPMTERTIHSVSVKTKRRGTAAVSVSTSAPGNAR</sequence>
<dbReference type="Proteomes" id="UP000248168">
    <property type="component" value="Unassembled WGS sequence"/>
</dbReference>
<dbReference type="RefSeq" id="WP_121989753.1">
    <property type="nucleotide sequence ID" value="NZ_OUNR01000016.1"/>
</dbReference>
<keyword evidence="1" id="KW-0732">Signal</keyword>
<dbReference type="EMBL" id="OUNR01000016">
    <property type="protein sequence ID" value="SPP65479.1"/>
    <property type="molecule type" value="Genomic_DNA"/>
</dbReference>
<dbReference type="PROSITE" id="PS51257">
    <property type="entry name" value="PROKAR_LIPOPROTEIN"/>
    <property type="match status" value="1"/>
</dbReference>
<dbReference type="OrthoDB" id="9782223at2"/>
<organism evidence="2 3">
    <name type="scientific">Nitrospira lenta</name>
    <dbReference type="NCBI Taxonomy" id="1436998"/>
    <lineage>
        <taxon>Bacteria</taxon>
        <taxon>Pseudomonadati</taxon>
        <taxon>Nitrospirota</taxon>
        <taxon>Nitrospiria</taxon>
        <taxon>Nitrospirales</taxon>
        <taxon>Nitrospiraceae</taxon>
        <taxon>Nitrospira</taxon>
    </lineage>
</organism>
<evidence type="ECO:0008006" key="4">
    <source>
        <dbReference type="Google" id="ProtNLM"/>
    </source>
</evidence>
<evidence type="ECO:0000256" key="1">
    <source>
        <dbReference type="SAM" id="SignalP"/>
    </source>
</evidence>
<name>A0A330L6I0_9BACT</name>
<reference evidence="3" key="1">
    <citation type="submission" date="2018-04" db="EMBL/GenBank/DDBJ databases">
        <authorList>
            <person name="Lucker S."/>
            <person name="Sakoula D."/>
        </authorList>
    </citation>
    <scope>NUCLEOTIDE SEQUENCE [LARGE SCALE GENOMIC DNA]</scope>
</reference>